<dbReference type="EMBL" id="JAPTSV010000005">
    <property type="protein sequence ID" value="KAJ1527476.1"/>
    <property type="molecule type" value="Genomic_DNA"/>
</dbReference>
<dbReference type="PANTHER" id="PTHR23507">
    <property type="entry name" value="ZGC:174356"/>
    <property type="match status" value="1"/>
</dbReference>
<feature type="transmembrane region" description="Helical" evidence="5">
    <location>
        <begin position="304"/>
        <end position="327"/>
    </location>
</feature>
<evidence type="ECO:0000256" key="2">
    <source>
        <dbReference type="ARBA" id="ARBA00022692"/>
    </source>
</evidence>
<protein>
    <recommendedName>
        <fullName evidence="8">Proton-coupled folate transporter-like</fullName>
    </recommendedName>
</protein>
<dbReference type="PANTHER" id="PTHR23507:SF39">
    <property type="entry name" value="GH23453P-RELATED"/>
    <property type="match status" value="1"/>
</dbReference>
<dbReference type="Pfam" id="PF07690">
    <property type="entry name" value="MFS_1"/>
    <property type="match status" value="1"/>
</dbReference>
<keyword evidence="4 5" id="KW-0472">Membrane</keyword>
<dbReference type="InterPro" id="IPR036259">
    <property type="entry name" value="MFS_trans_sf"/>
</dbReference>
<dbReference type="GO" id="GO:0016020">
    <property type="term" value="C:membrane"/>
    <property type="evidence" value="ECO:0007669"/>
    <property type="project" value="UniProtKB-SubCell"/>
</dbReference>
<feature type="transmembrane region" description="Helical" evidence="5">
    <location>
        <begin position="56"/>
        <end position="76"/>
    </location>
</feature>
<evidence type="ECO:0000313" key="7">
    <source>
        <dbReference type="Proteomes" id="UP001075354"/>
    </source>
</evidence>
<feature type="transmembrane region" description="Helical" evidence="5">
    <location>
        <begin position="142"/>
        <end position="163"/>
    </location>
</feature>
<dbReference type="InterPro" id="IPR011701">
    <property type="entry name" value="MFS"/>
</dbReference>
<dbReference type="GO" id="GO:0022857">
    <property type="term" value="F:transmembrane transporter activity"/>
    <property type="evidence" value="ECO:0007669"/>
    <property type="project" value="InterPro"/>
</dbReference>
<feature type="transmembrane region" description="Helical" evidence="5">
    <location>
        <begin position="239"/>
        <end position="259"/>
    </location>
</feature>
<comment type="subcellular location">
    <subcellularLocation>
        <location evidence="1">Membrane</location>
        <topology evidence="1">Multi-pass membrane protein</topology>
    </subcellularLocation>
</comment>
<sequence>MALLVHSEMETAVLPQSSTSDPVDILDEYKSRENTIMDAGPECPQPRRFRLTIEPVLFLAMFGTNFSGVLVTNLLLVRSCEHMDLKINCSSMDTESGGPEEKMVQSYVTTLNMYKLLIESLVPAILAFFIGPWSDTYGRRPLMMAPLIGYGLNNILLVAFVWFNMPPMFILLASIPLGALGGYSIFFTGAFCYLNDILPLKALPVRLAIAEAFLFTGLQCGITAGSYLFSVIPSHGYEIIFFIGFCCCFLTILYVIFFVPESIADAKQHSTKERLKAMCDWKQAADLFRVCFGRHDGYCRSTRLILVVVSLLSIITLEGTIAISLLYTRTKFSWDLQQYTNYTNAAFSLAVAGTLFGIFVLSKLCKLPNGPLTCLGFFLKAVGYAVAGLGKSGWCMYLSSAIVGLGGLADPLQKAMMSETLPKNDIGKLYSITSAFKSAAPLMAGPSYSTLYVSTLNSFPGAVFLLSAALSTLSGILLG</sequence>
<name>A0AAV7XSL5_9NEOP</name>
<dbReference type="SUPFAM" id="SSF103473">
    <property type="entry name" value="MFS general substrate transporter"/>
    <property type="match status" value="1"/>
</dbReference>
<reference evidence="6" key="1">
    <citation type="submission" date="2022-12" db="EMBL/GenBank/DDBJ databases">
        <title>Chromosome-level genome assembly of the bean flower thrips Megalurothrips usitatus.</title>
        <authorList>
            <person name="Ma L."/>
            <person name="Liu Q."/>
            <person name="Li H."/>
            <person name="Cai W."/>
        </authorList>
    </citation>
    <scope>NUCLEOTIDE SEQUENCE</scope>
    <source>
        <strain evidence="6">Cailab_2022a</strain>
    </source>
</reference>
<evidence type="ECO:0000256" key="5">
    <source>
        <dbReference type="SAM" id="Phobius"/>
    </source>
</evidence>
<gene>
    <name evidence="6" type="ORF">ONE63_007449</name>
</gene>
<feature type="transmembrane region" description="Helical" evidence="5">
    <location>
        <begin position="113"/>
        <end position="130"/>
    </location>
</feature>
<dbReference type="AlphaFoldDB" id="A0AAV7XSL5"/>
<dbReference type="Proteomes" id="UP001075354">
    <property type="component" value="Chromosome 5"/>
</dbReference>
<proteinExistence type="predicted"/>
<evidence type="ECO:0008006" key="8">
    <source>
        <dbReference type="Google" id="ProtNLM"/>
    </source>
</evidence>
<feature type="transmembrane region" description="Helical" evidence="5">
    <location>
        <begin position="459"/>
        <end position="478"/>
    </location>
</feature>
<keyword evidence="2 5" id="KW-0812">Transmembrane</keyword>
<keyword evidence="7" id="KW-1185">Reference proteome</keyword>
<feature type="transmembrane region" description="Helical" evidence="5">
    <location>
        <begin position="339"/>
        <end position="360"/>
    </location>
</feature>
<keyword evidence="3 5" id="KW-1133">Transmembrane helix</keyword>
<evidence type="ECO:0000256" key="1">
    <source>
        <dbReference type="ARBA" id="ARBA00004141"/>
    </source>
</evidence>
<dbReference type="Gene3D" id="1.20.1250.20">
    <property type="entry name" value="MFS general substrate transporter like domains"/>
    <property type="match status" value="1"/>
</dbReference>
<evidence type="ECO:0000256" key="4">
    <source>
        <dbReference type="ARBA" id="ARBA00023136"/>
    </source>
</evidence>
<accession>A0AAV7XSL5</accession>
<evidence type="ECO:0000256" key="3">
    <source>
        <dbReference type="ARBA" id="ARBA00022989"/>
    </source>
</evidence>
<comment type="caution">
    <text evidence="6">The sequence shown here is derived from an EMBL/GenBank/DDBJ whole genome shotgun (WGS) entry which is preliminary data.</text>
</comment>
<feature type="transmembrane region" description="Helical" evidence="5">
    <location>
        <begin position="169"/>
        <end position="195"/>
    </location>
</feature>
<evidence type="ECO:0000313" key="6">
    <source>
        <dbReference type="EMBL" id="KAJ1527476.1"/>
    </source>
</evidence>
<organism evidence="6 7">
    <name type="scientific">Megalurothrips usitatus</name>
    <name type="common">bean blossom thrips</name>
    <dbReference type="NCBI Taxonomy" id="439358"/>
    <lineage>
        <taxon>Eukaryota</taxon>
        <taxon>Metazoa</taxon>
        <taxon>Ecdysozoa</taxon>
        <taxon>Arthropoda</taxon>
        <taxon>Hexapoda</taxon>
        <taxon>Insecta</taxon>
        <taxon>Pterygota</taxon>
        <taxon>Neoptera</taxon>
        <taxon>Paraneoptera</taxon>
        <taxon>Thysanoptera</taxon>
        <taxon>Terebrantia</taxon>
        <taxon>Thripoidea</taxon>
        <taxon>Thripidae</taxon>
        <taxon>Megalurothrips</taxon>
    </lineage>
</organism>
<feature type="transmembrane region" description="Helical" evidence="5">
    <location>
        <begin position="207"/>
        <end position="227"/>
    </location>
</feature>